<name>A0A926Q2U3_9FLAO</name>
<dbReference type="InterPro" id="IPR011008">
    <property type="entry name" value="Dimeric_a/b-barrel"/>
</dbReference>
<gene>
    <name evidence="2" type="ORF">IBL28_09385</name>
</gene>
<organism evidence="2 3">
    <name type="scientific">Sinomicrobium weinanense</name>
    <dbReference type="NCBI Taxonomy" id="2842200"/>
    <lineage>
        <taxon>Bacteria</taxon>
        <taxon>Pseudomonadati</taxon>
        <taxon>Bacteroidota</taxon>
        <taxon>Flavobacteriia</taxon>
        <taxon>Flavobacteriales</taxon>
        <taxon>Flavobacteriaceae</taxon>
        <taxon>Sinomicrobium</taxon>
    </lineage>
</organism>
<dbReference type="RefSeq" id="WP_187965328.1">
    <property type="nucleotide sequence ID" value="NZ_JACVDC010000022.1"/>
</dbReference>
<feature type="domain" description="ABM" evidence="1">
    <location>
        <begin position="2"/>
        <end position="92"/>
    </location>
</feature>
<comment type="caution">
    <text evidence="2">The sequence shown here is derived from an EMBL/GenBank/DDBJ whole genome shotgun (WGS) entry which is preliminary data.</text>
</comment>
<keyword evidence="3" id="KW-1185">Reference proteome</keyword>
<evidence type="ECO:0000313" key="3">
    <source>
        <dbReference type="Proteomes" id="UP000653730"/>
    </source>
</evidence>
<proteinExistence type="predicted"/>
<dbReference type="EMBL" id="JACVDC010000022">
    <property type="protein sequence ID" value="MBC9796179.1"/>
    <property type="molecule type" value="Genomic_DNA"/>
</dbReference>
<dbReference type="GO" id="GO:0004497">
    <property type="term" value="F:monooxygenase activity"/>
    <property type="evidence" value="ECO:0007669"/>
    <property type="project" value="UniProtKB-KW"/>
</dbReference>
<accession>A0A926Q2U3</accession>
<dbReference type="Pfam" id="PF03992">
    <property type="entry name" value="ABM"/>
    <property type="match status" value="1"/>
</dbReference>
<dbReference type="Proteomes" id="UP000653730">
    <property type="component" value="Unassembled WGS sequence"/>
</dbReference>
<evidence type="ECO:0000259" key="1">
    <source>
        <dbReference type="PROSITE" id="PS51725"/>
    </source>
</evidence>
<sequence length="112" mass="13147">MVIQYVRYKIEKEDAEKFIAAHRKASEELDNSEVCLGHELTQCEEDPERFILRIEWSSVEDHMNGFRKSVQFRKVFEQIGFFLDAVEEMNHYHLTDIASRRAKGNDIPLSGV</sequence>
<evidence type="ECO:0000313" key="2">
    <source>
        <dbReference type="EMBL" id="MBC9796179.1"/>
    </source>
</evidence>
<keyword evidence="2" id="KW-0503">Monooxygenase</keyword>
<dbReference type="PROSITE" id="PS51725">
    <property type="entry name" value="ABM"/>
    <property type="match status" value="1"/>
</dbReference>
<keyword evidence="2" id="KW-0560">Oxidoreductase</keyword>
<dbReference type="SUPFAM" id="SSF54909">
    <property type="entry name" value="Dimeric alpha+beta barrel"/>
    <property type="match status" value="1"/>
</dbReference>
<dbReference type="InterPro" id="IPR007138">
    <property type="entry name" value="ABM_dom"/>
</dbReference>
<dbReference type="Gene3D" id="3.30.70.100">
    <property type="match status" value="1"/>
</dbReference>
<protein>
    <submittedName>
        <fullName evidence="2">Antibiotic biosynthesis monooxygenase</fullName>
    </submittedName>
</protein>
<reference evidence="2 3" key="1">
    <citation type="submission" date="2020-09" db="EMBL/GenBank/DDBJ databases">
        <title>Sinomicrobium weinanense sp. nov., a halophilic bacteria isolated from saline-alkali soil.</title>
        <authorList>
            <person name="Wu P."/>
            <person name="Ren H."/>
            <person name="Mei Y."/>
            <person name="Liang Y."/>
            <person name="Chen Z."/>
        </authorList>
    </citation>
    <scope>NUCLEOTIDE SEQUENCE [LARGE SCALE GENOMIC DNA]</scope>
    <source>
        <strain evidence="2 3">FJxs</strain>
    </source>
</reference>
<dbReference type="AlphaFoldDB" id="A0A926Q2U3"/>